<evidence type="ECO:0000313" key="2">
    <source>
        <dbReference type="Proteomes" id="UP000289340"/>
    </source>
</evidence>
<keyword evidence="2" id="KW-1185">Reference proteome</keyword>
<dbReference type="EMBL" id="QZWG01000002">
    <property type="protein sequence ID" value="RZC25480.1"/>
    <property type="molecule type" value="Genomic_DNA"/>
</dbReference>
<gene>
    <name evidence="1" type="ORF">D0Y65_004252</name>
</gene>
<accession>A0A445LQ98</accession>
<protein>
    <submittedName>
        <fullName evidence="1">Uncharacterized protein</fullName>
    </submittedName>
</protein>
<reference evidence="1 2" key="1">
    <citation type="submission" date="2018-09" db="EMBL/GenBank/DDBJ databases">
        <title>A high-quality reference genome of wild soybean provides a powerful tool to mine soybean genomes.</title>
        <authorList>
            <person name="Xie M."/>
            <person name="Chung C.Y.L."/>
            <person name="Li M.-W."/>
            <person name="Wong F.-L."/>
            <person name="Chan T.-F."/>
            <person name="Lam H.-M."/>
        </authorList>
    </citation>
    <scope>NUCLEOTIDE SEQUENCE [LARGE SCALE GENOMIC DNA]</scope>
    <source>
        <strain evidence="2">cv. W05</strain>
        <tissue evidence="1">Hypocotyl of etiolated seedlings</tissue>
    </source>
</reference>
<sequence length="211" mass="23733">MDLPRKNLQINVLPLRHVLCQSEHPQLTWLPLPLWNPWWLPQIILNSSYRIIWIARVKPLAPWLSLRYGKTYSCPPNATGTIGLSSVYLTTPTPIYLQPRVPMVGAYGLGDLSPQQVGYTPTLGGQSSYMPSYEPPHTHTIALTVGRQVHTTPSMGNSGPTWTDARTTAPTTIDPNVIADVIQKYFGVQLKPIVKPMYKKPYPKWVHKMTP</sequence>
<proteinExistence type="predicted"/>
<dbReference type="Proteomes" id="UP000289340">
    <property type="component" value="Chromosome 2"/>
</dbReference>
<organism evidence="1 2">
    <name type="scientific">Glycine soja</name>
    <name type="common">Wild soybean</name>
    <dbReference type="NCBI Taxonomy" id="3848"/>
    <lineage>
        <taxon>Eukaryota</taxon>
        <taxon>Viridiplantae</taxon>
        <taxon>Streptophyta</taxon>
        <taxon>Embryophyta</taxon>
        <taxon>Tracheophyta</taxon>
        <taxon>Spermatophyta</taxon>
        <taxon>Magnoliopsida</taxon>
        <taxon>eudicotyledons</taxon>
        <taxon>Gunneridae</taxon>
        <taxon>Pentapetalae</taxon>
        <taxon>rosids</taxon>
        <taxon>fabids</taxon>
        <taxon>Fabales</taxon>
        <taxon>Fabaceae</taxon>
        <taxon>Papilionoideae</taxon>
        <taxon>50 kb inversion clade</taxon>
        <taxon>NPAAA clade</taxon>
        <taxon>indigoferoid/millettioid clade</taxon>
        <taxon>Phaseoleae</taxon>
        <taxon>Glycine</taxon>
        <taxon>Glycine subgen. Soja</taxon>
    </lineage>
</organism>
<evidence type="ECO:0000313" key="1">
    <source>
        <dbReference type="EMBL" id="RZC25480.1"/>
    </source>
</evidence>
<dbReference type="AlphaFoldDB" id="A0A445LQ98"/>
<comment type="caution">
    <text evidence="1">The sequence shown here is derived from an EMBL/GenBank/DDBJ whole genome shotgun (WGS) entry which is preliminary data.</text>
</comment>
<name>A0A445LQ98_GLYSO</name>